<dbReference type="GeneID" id="63683265"/>
<dbReference type="EMBL" id="JH795860">
    <property type="protein sequence ID" value="EJU02961.1"/>
    <property type="molecule type" value="Genomic_DNA"/>
</dbReference>
<dbReference type="Proteomes" id="UP000030653">
    <property type="component" value="Unassembled WGS sequence"/>
</dbReference>
<reference evidence="1 2" key="1">
    <citation type="journal article" date="2012" name="Science">
        <title>The Paleozoic origin of enzymatic lignin decomposition reconstructed from 31 fungal genomes.</title>
        <authorList>
            <person name="Floudas D."/>
            <person name="Binder M."/>
            <person name="Riley R."/>
            <person name="Barry K."/>
            <person name="Blanchette R.A."/>
            <person name="Henrissat B."/>
            <person name="Martinez A.T."/>
            <person name="Otillar R."/>
            <person name="Spatafora J.W."/>
            <person name="Yadav J.S."/>
            <person name="Aerts A."/>
            <person name="Benoit I."/>
            <person name="Boyd A."/>
            <person name="Carlson A."/>
            <person name="Copeland A."/>
            <person name="Coutinho P.M."/>
            <person name="de Vries R.P."/>
            <person name="Ferreira P."/>
            <person name="Findley K."/>
            <person name="Foster B."/>
            <person name="Gaskell J."/>
            <person name="Glotzer D."/>
            <person name="Gorecki P."/>
            <person name="Heitman J."/>
            <person name="Hesse C."/>
            <person name="Hori C."/>
            <person name="Igarashi K."/>
            <person name="Jurgens J.A."/>
            <person name="Kallen N."/>
            <person name="Kersten P."/>
            <person name="Kohler A."/>
            <person name="Kuees U."/>
            <person name="Kumar T.K.A."/>
            <person name="Kuo A."/>
            <person name="LaButti K."/>
            <person name="Larrondo L.F."/>
            <person name="Lindquist E."/>
            <person name="Ling A."/>
            <person name="Lombard V."/>
            <person name="Lucas S."/>
            <person name="Lundell T."/>
            <person name="Martin R."/>
            <person name="McLaughlin D.J."/>
            <person name="Morgenstern I."/>
            <person name="Morin E."/>
            <person name="Murat C."/>
            <person name="Nagy L.G."/>
            <person name="Nolan M."/>
            <person name="Ohm R.A."/>
            <person name="Patyshakuliyeva A."/>
            <person name="Rokas A."/>
            <person name="Ruiz-Duenas F.J."/>
            <person name="Sabat G."/>
            <person name="Salamov A."/>
            <person name="Samejima M."/>
            <person name="Schmutz J."/>
            <person name="Slot J.C."/>
            <person name="St John F."/>
            <person name="Stenlid J."/>
            <person name="Sun H."/>
            <person name="Sun S."/>
            <person name="Syed K."/>
            <person name="Tsang A."/>
            <person name="Wiebenga A."/>
            <person name="Young D."/>
            <person name="Pisabarro A."/>
            <person name="Eastwood D.C."/>
            <person name="Martin F."/>
            <person name="Cullen D."/>
            <person name="Grigoriev I.V."/>
            <person name="Hibbett D.S."/>
        </authorList>
    </citation>
    <scope>NUCLEOTIDE SEQUENCE [LARGE SCALE GENOMIC DNA]</scope>
    <source>
        <strain evidence="1 2">DJM-731 SS1</strain>
    </source>
</reference>
<evidence type="ECO:0000313" key="1">
    <source>
        <dbReference type="EMBL" id="EJU02961.1"/>
    </source>
</evidence>
<sequence length="584" mass="67102">MCKNQQPEERSDLLFQAINLCTTLCDVLERLGHSRFTQSDHRPAVSNVYELESTLHDRLRQLDEKRNEALAPVSRLPDDILRLIIQHGHDDEPHEVYPIGISLVRRVSHTSRRWRTIVLEMASVWTYMRFSSPAYLADEDFKPIHPCYGSARALNDIYTCNLERSKQHLLKVELQLLPYYVLPTMMKEYLQFCSNRVAELTLKVDAASPDVLKAIIPCITYTRKTLRCLRLELRQSVGLPAPTMNLPDMFGELLSCDLPRLVEVELYWLPLPLGHRPEYIAFLRCRRLLLESNPTDQYTAARLLALLRCAPQLEQLHLNTLLSPDFEVADPEVQLPHVLLPELRSISCSSTFRARDTFGRLLTPKLESLSMNVRGGFQSHERQETYVADLLEFLAASSVQNGAPLPVKQLTIEGPILKNLERIALIIPGIETLRASFDHEWDFGEEQDYSEVLNKLVPTEYSASESQDVAQSPLLCPQLKVLESLSLATPRHIQSLMTFAARRRSCGNPLTRIRILDWAPVSNPTLGMPANPSDQYRLEKELAKEVEVLECGNFRWEWTEGGRWRRERTVRRSEWGRDRGWFSA</sequence>
<keyword evidence="2" id="KW-1185">Reference proteome</keyword>
<accession>M5FY21</accession>
<dbReference type="RefSeq" id="XP_040629855.1">
    <property type="nucleotide sequence ID" value="XM_040768203.1"/>
</dbReference>
<evidence type="ECO:0000313" key="2">
    <source>
        <dbReference type="Proteomes" id="UP000030653"/>
    </source>
</evidence>
<dbReference type="HOGENOM" id="CLU_030360_0_0_1"/>
<organism evidence="1 2">
    <name type="scientific">Dacryopinax primogenitus (strain DJM 731)</name>
    <name type="common">Brown rot fungus</name>
    <dbReference type="NCBI Taxonomy" id="1858805"/>
    <lineage>
        <taxon>Eukaryota</taxon>
        <taxon>Fungi</taxon>
        <taxon>Dikarya</taxon>
        <taxon>Basidiomycota</taxon>
        <taxon>Agaricomycotina</taxon>
        <taxon>Dacrymycetes</taxon>
        <taxon>Dacrymycetales</taxon>
        <taxon>Dacrymycetaceae</taxon>
        <taxon>Dacryopinax</taxon>
    </lineage>
</organism>
<gene>
    <name evidence="1" type="ORF">DACRYDRAFT_106139</name>
</gene>
<dbReference type="AlphaFoldDB" id="M5FY21"/>
<proteinExistence type="predicted"/>
<dbReference type="STRING" id="1858805.M5FY21"/>
<protein>
    <submittedName>
        <fullName evidence="1">Uncharacterized protein</fullName>
    </submittedName>
</protein>
<dbReference type="OrthoDB" id="2884925at2759"/>
<name>M5FY21_DACPD</name>